<dbReference type="SMART" id="SM00360">
    <property type="entry name" value="RRM"/>
    <property type="match status" value="1"/>
</dbReference>
<evidence type="ECO:0000256" key="2">
    <source>
        <dbReference type="SAM" id="MobiDB-lite"/>
    </source>
</evidence>
<reference evidence="4" key="1">
    <citation type="submission" date="2020-09" db="EMBL/GenBank/DDBJ databases">
        <title>Genome-Enabled Discovery of Anthraquinone Biosynthesis in Senna tora.</title>
        <authorList>
            <person name="Kang S.-H."/>
            <person name="Pandey R.P."/>
            <person name="Lee C.-M."/>
            <person name="Sim J.-S."/>
            <person name="Jeong J.-T."/>
            <person name="Choi B.-S."/>
            <person name="Jung M."/>
            <person name="Ginzburg D."/>
            <person name="Zhao K."/>
            <person name="Won S.Y."/>
            <person name="Oh T.-J."/>
            <person name="Yu Y."/>
            <person name="Kim N.-H."/>
            <person name="Lee O.R."/>
            <person name="Lee T.-H."/>
            <person name="Bashyal P."/>
            <person name="Kim T.-S."/>
            <person name="Lee W.-H."/>
            <person name="Kawkins C."/>
            <person name="Kim C.-K."/>
            <person name="Kim J.S."/>
            <person name="Ahn B.O."/>
            <person name="Rhee S.Y."/>
            <person name="Sohng J.K."/>
        </authorList>
    </citation>
    <scope>NUCLEOTIDE SEQUENCE</scope>
    <source>
        <tissue evidence="4">Leaf</tissue>
    </source>
</reference>
<feature type="region of interest" description="Disordered" evidence="2">
    <location>
        <begin position="119"/>
        <end position="320"/>
    </location>
</feature>
<keyword evidence="5" id="KW-1185">Reference proteome</keyword>
<dbReference type="GO" id="GO:0003723">
    <property type="term" value="F:RNA binding"/>
    <property type="evidence" value="ECO:0007669"/>
    <property type="project" value="UniProtKB-UniRule"/>
</dbReference>
<proteinExistence type="predicted"/>
<feature type="compositionally biased region" description="Basic residues" evidence="2">
    <location>
        <begin position="145"/>
        <end position="170"/>
    </location>
</feature>
<dbReference type="SUPFAM" id="SSF54928">
    <property type="entry name" value="RNA-binding domain, RBD"/>
    <property type="match status" value="1"/>
</dbReference>
<dbReference type="OrthoDB" id="439808at2759"/>
<dbReference type="InterPro" id="IPR000504">
    <property type="entry name" value="RRM_dom"/>
</dbReference>
<protein>
    <submittedName>
        <fullName evidence="4">Serine/arginine-rich SC35-like splicing factor SCL30</fullName>
    </submittedName>
</protein>
<dbReference type="Gene3D" id="3.30.70.330">
    <property type="match status" value="1"/>
</dbReference>
<dbReference type="InterPro" id="IPR035979">
    <property type="entry name" value="RBD_domain_sf"/>
</dbReference>
<dbReference type="EMBL" id="JAAIUW010000009">
    <property type="protein sequence ID" value="KAF7816439.1"/>
    <property type="molecule type" value="Genomic_DNA"/>
</dbReference>
<dbReference type="PANTHER" id="PTHR48034">
    <property type="entry name" value="TRANSFORMER-2 SEX-DETERMINING PROTEIN-RELATED"/>
    <property type="match status" value="1"/>
</dbReference>
<name>A0A834WGQ7_9FABA</name>
<dbReference type="PROSITE" id="PS50102">
    <property type="entry name" value="RRM"/>
    <property type="match status" value="1"/>
</dbReference>
<dbReference type="Pfam" id="PF00076">
    <property type="entry name" value="RRM_1"/>
    <property type="match status" value="1"/>
</dbReference>
<feature type="compositionally biased region" description="Low complexity" evidence="2">
    <location>
        <begin position="1"/>
        <end position="10"/>
    </location>
</feature>
<evidence type="ECO:0000313" key="5">
    <source>
        <dbReference type="Proteomes" id="UP000634136"/>
    </source>
</evidence>
<organism evidence="4 5">
    <name type="scientific">Senna tora</name>
    <dbReference type="NCBI Taxonomy" id="362788"/>
    <lineage>
        <taxon>Eukaryota</taxon>
        <taxon>Viridiplantae</taxon>
        <taxon>Streptophyta</taxon>
        <taxon>Embryophyta</taxon>
        <taxon>Tracheophyta</taxon>
        <taxon>Spermatophyta</taxon>
        <taxon>Magnoliopsida</taxon>
        <taxon>eudicotyledons</taxon>
        <taxon>Gunneridae</taxon>
        <taxon>Pentapetalae</taxon>
        <taxon>rosids</taxon>
        <taxon>fabids</taxon>
        <taxon>Fabales</taxon>
        <taxon>Fabaceae</taxon>
        <taxon>Caesalpinioideae</taxon>
        <taxon>Cassia clade</taxon>
        <taxon>Senna</taxon>
    </lineage>
</organism>
<feature type="region of interest" description="Disordered" evidence="2">
    <location>
        <begin position="1"/>
        <end position="39"/>
    </location>
</feature>
<evidence type="ECO:0000259" key="3">
    <source>
        <dbReference type="PROSITE" id="PS50102"/>
    </source>
</evidence>
<accession>A0A834WGQ7</accession>
<dbReference type="InterPro" id="IPR012677">
    <property type="entry name" value="Nucleotide-bd_a/b_plait_sf"/>
</dbReference>
<sequence length="408" mass="46992">MPSHSPPSYSHSRRGSGGGRRSPDRRGSGGGRRREQNHGTLLVRNFPFDCRPEELRVPFERFGPVRDVYMPKDYYTGKPRGFAFVQYIDPYDASEAHYRMNGHIFAGREISVVFAVETRKRPEEMRQKARPSSYRRPVDSGGRKPSYHGRSRSRSRSVPRSHFSHHHSRYNSRSFSPAPRRPSDRSLSSRRQAEHPGSPRYFSPAPRRRSDHSLSPRRQAEHPRSPRSFLSLRQRSDYSGSPRRQAEDPPSPRSLSPVPRLQYQYDDTVSPRRKREHPRSRRGPPGEPEHPRSRRDPPGEPEHPRSRRDPPGEPDGDKKRSSYSLDWFSFLSWVDLVFIHSYRAEGNICTSLELHKASGGNCHVEHQDLPLDLDQGQLICHPGIKDEMVGPMLCSLQNDFSSIYQAPK</sequence>
<gene>
    <name evidence="4" type="ORF">G2W53_030408</name>
</gene>
<dbReference type="InterPro" id="IPR050441">
    <property type="entry name" value="RBM"/>
</dbReference>
<dbReference type="Proteomes" id="UP000634136">
    <property type="component" value="Unassembled WGS sequence"/>
</dbReference>
<feature type="compositionally biased region" description="Basic and acidic residues" evidence="2">
    <location>
        <begin position="211"/>
        <end position="224"/>
    </location>
</feature>
<evidence type="ECO:0000256" key="1">
    <source>
        <dbReference type="PROSITE-ProRule" id="PRU00176"/>
    </source>
</evidence>
<evidence type="ECO:0000313" key="4">
    <source>
        <dbReference type="EMBL" id="KAF7816439.1"/>
    </source>
</evidence>
<feature type="compositionally biased region" description="Basic and acidic residues" evidence="2">
    <location>
        <begin position="287"/>
        <end position="320"/>
    </location>
</feature>
<feature type="compositionally biased region" description="Basic and acidic residues" evidence="2">
    <location>
        <begin position="21"/>
        <end position="37"/>
    </location>
</feature>
<dbReference type="AlphaFoldDB" id="A0A834WGQ7"/>
<keyword evidence="1" id="KW-0694">RNA-binding</keyword>
<feature type="compositionally biased region" description="Basic residues" evidence="2">
    <location>
        <begin position="271"/>
        <end position="282"/>
    </location>
</feature>
<feature type="domain" description="RRM" evidence="3">
    <location>
        <begin position="39"/>
        <end position="117"/>
    </location>
</feature>
<comment type="caution">
    <text evidence="4">The sequence shown here is derived from an EMBL/GenBank/DDBJ whole genome shotgun (WGS) entry which is preliminary data.</text>
</comment>